<evidence type="ECO:0000256" key="2">
    <source>
        <dbReference type="ARBA" id="ARBA00023015"/>
    </source>
</evidence>
<protein>
    <submittedName>
        <fullName evidence="8">RNA polymerase, sigma-24 subunit, ECF subfamily</fullName>
    </submittedName>
</protein>
<evidence type="ECO:0000256" key="1">
    <source>
        <dbReference type="ARBA" id="ARBA00010641"/>
    </source>
</evidence>
<keyword evidence="5" id="KW-0804">Transcription</keyword>
<dbReference type="InterPro" id="IPR007627">
    <property type="entry name" value="RNA_pol_sigma70_r2"/>
</dbReference>
<dbReference type="PANTHER" id="PTHR43133">
    <property type="entry name" value="RNA POLYMERASE ECF-TYPE SIGMA FACTO"/>
    <property type="match status" value="1"/>
</dbReference>
<evidence type="ECO:0000256" key="5">
    <source>
        <dbReference type="ARBA" id="ARBA00023163"/>
    </source>
</evidence>
<dbReference type="AlphaFoldDB" id="C5TAA3"/>
<keyword evidence="2" id="KW-0805">Transcription regulation</keyword>
<dbReference type="EMBL" id="ACQT01000237">
    <property type="protein sequence ID" value="EER58589.1"/>
    <property type="molecule type" value="Genomic_DNA"/>
</dbReference>
<evidence type="ECO:0000313" key="9">
    <source>
        <dbReference type="Proteomes" id="UP000003856"/>
    </source>
</evidence>
<dbReference type="PATRIC" id="fig|573060.9.peg.1134"/>
<keyword evidence="9" id="KW-1185">Reference proteome</keyword>
<dbReference type="InterPro" id="IPR036388">
    <property type="entry name" value="WH-like_DNA-bd_sf"/>
</dbReference>
<proteinExistence type="inferred from homology"/>
<keyword evidence="4" id="KW-0238">DNA-binding</keyword>
<comment type="caution">
    <text evidence="8">The sequence shown here is derived from an EMBL/GenBank/DDBJ whole genome shotgun (WGS) entry which is preliminary data.</text>
</comment>
<organism evidence="8 9">
    <name type="scientific">Acidovorax delafieldii 2AN</name>
    <dbReference type="NCBI Taxonomy" id="573060"/>
    <lineage>
        <taxon>Bacteria</taxon>
        <taxon>Pseudomonadati</taxon>
        <taxon>Pseudomonadota</taxon>
        <taxon>Betaproteobacteria</taxon>
        <taxon>Burkholderiales</taxon>
        <taxon>Comamonadaceae</taxon>
        <taxon>Acidovorax</taxon>
    </lineage>
</organism>
<dbReference type="GO" id="GO:0016987">
    <property type="term" value="F:sigma factor activity"/>
    <property type="evidence" value="ECO:0007669"/>
    <property type="project" value="UniProtKB-KW"/>
</dbReference>
<dbReference type="Pfam" id="PF04542">
    <property type="entry name" value="Sigma70_r2"/>
    <property type="match status" value="1"/>
</dbReference>
<dbReference type="Proteomes" id="UP000003856">
    <property type="component" value="Unassembled WGS sequence"/>
</dbReference>
<feature type="domain" description="RNA polymerase sigma factor 70 region 4 type 2" evidence="7">
    <location>
        <begin position="148"/>
        <end position="196"/>
    </location>
</feature>
<dbReference type="SUPFAM" id="SSF88946">
    <property type="entry name" value="Sigma2 domain of RNA polymerase sigma factors"/>
    <property type="match status" value="1"/>
</dbReference>
<dbReference type="PANTHER" id="PTHR43133:SF8">
    <property type="entry name" value="RNA POLYMERASE SIGMA FACTOR HI_1459-RELATED"/>
    <property type="match status" value="1"/>
</dbReference>
<dbReference type="GO" id="GO:0003677">
    <property type="term" value="F:DNA binding"/>
    <property type="evidence" value="ECO:0007669"/>
    <property type="project" value="UniProtKB-KW"/>
</dbReference>
<sequence>MPGENNGNIPTARALKQSFTMGICSHLDDEECAKRARRGDRAAFSELVARYQDRIYRFLVRLTHSPDDARELTQETFLHAYQALVRWRADARLCTWLFRIARNLAFDWLRRRNRVAFVPWDDDEAASHPDPAPAPDVVLETAQRYQGLENALERLPLEHREILLLREIEEMSYDDIATVLNLNLGTVKSRIARARAGLLERMPR</sequence>
<dbReference type="InterPro" id="IPR013249">
    <property type="entry name" value="RNA_pol_sigma70_r4_t2"/>
</dbReference>
<dbReference type="InterPro" id="IPR039425">
    <property type="entry name" value="RNA_pol_sigma-70-like"/>
</dbReference>
<feature type="domain" description="RNA polymerase sigma-70 region 2" evidence="6">
    <location>
        <begin position="47"/>
        <end position="114"/>
    </location>
</feature>
<accession>C5TAA3</accession>
<comment type="similarity">
    <text evidence="1">Belongs to the sigma-70 factor family. ECF subfamily.</text>
</comment>
<evidence type="ECO:0000256" key="3">
    <source>
        <dbReference type="ARBA" id="ARBA00023082"/>
    </source>
</evidence>
<dbReference type="Gene3D" id="1.10.1740.10">
    <property type="match status" value="1"/>
</dbReference>
<reference evidence="8 9" key="1">
    <citation type="submission" date="2009-05" db="EMBL/GenBank/DDBJ databases">
        <title>The draft genome of Acidovorax delafieldii 2AN.</title>
        <authorList>
            <consortium name="US DOE Joint Genome Institute (JGI-PGF)"/>
            <person name="Lucas S."/>
            <person name="Copeland A."/>
            <person name="Lapidus A."/>
            <person name="Glavina del Rio T."/>
            <person name="Tice H."/>
            <person name="Bruce D."/>
            <person name="Goodwin L."/>
            <person name="Pitluck S."/>
            <person name="Larimer F."/>
            <person name="Land M.L."/>
            <person name="Hauser L."/>
            <person name="Shelobolina E.S."/>
            <person name="Picardal F."/>
            <person name="Roden E."/>
            <person name="Emerson D."/>
        </authorList>
    </citation>
    <scope>NUCLEOTIDE SEQUENCE [LARGE SCALE GENOMIC DNA]</scope>
    <source>
        <strain evidence="8 9">2AN</strain>
    </source>
</reference>
<dbReference type="InterPro" id="IPR013325">
    <property type="entry name" value="RNA_pol_sigma_r2"/>
</dbReference>
<dbReference type="InterPro" id="IPR014284">
    <property type="entry name" value="RNA_pol_sigma-70_dom"/>
</dbReference>
<evidence type="ECO:0000313" key="8">
    <source>
        <dbReference type="EMBL" id="EER58589.1"/>
    </source>
</evidence>
<evidence type="ECO:0000256" key="4">
    <source>
        <dbReference type="ARBA" id="ARBA00023125"/>
    </source>
</evidence>
<dbReference type="SUPFAM" id="SSF88659">
    <property type="entry name" value="Sigma3 and sigma4 domains of RNA polymerase sigma factors"/>
    <property type="match status" value="1"/>
</dbReference>
<dbReference type="CDD" id="cd06171">
    <property type="entry name" value="Sigma70_r4"/>
    <property type="match status" value="1"/>
</dbReference>
<dbReference type="InterPro" id="IPR013324">
    <property type="entry name" value="RNA_pol_sigma_r3/r4-like"/>
</dbReference>
<dbReference type="Gene3D" id="1.10.10.10">
    <property type="entry name" value="Winged helix-like DNA-binding domain superfamily/Winged helix DNA-binding domain"/>
    <property type="match status" value="1"/>
</dbReference>
<dbReference type="Pfam" id="PF08281">
    <property type="entry name" value="Sigma70_r4_2"/>
    <property type="match status" value="1"/>
</dbReference>
<evidence type="ECO:0000259" key="6">
    <source>
        <dbReference type="Pfam" id="PF04542"/>
    </source>
</evidence>
<dbReference type="GO" id="GO:0006352">
    <property type="term" value="P:DNA-templated transcription initiation"/>
    <property type="evidence" value="ECO:0007669"/>
    <property type="project" value="InterPro"/>
</dbReference>
<evidence type="ECO:0000259" key="7">
    <source>
        <dbReference type="Pfam" id="PF08281"/>
    </source>
</evidence>
<gene>
    <name evidence="8" type="ORF">AcdelDRAFT_3833</name>
</gene>
<name>C5TAA3_ACIDE</name>
<dbReference type="NCBIfam" id="TIGR02937">
    <property type="entry name" value="sigma70-ECF"/>
    <property type="match status" value="1"/>
</dbReference>
<keyword evidence="3" id="KW-0731">Sigma factor</keyword>